<evidence type="ECO:0000313" key="1">
    <source>
        <dbReference type="EMBL" id="KAF2467144.1"/>
    </source>
</evidence>
<organism evidence="1 2">
    <name type="scientific">Lindgomyces ingoldianus</name>
    <dbReference type="NCBI Taxonomy" id="673940"/>
    <lineage>
        <taxon>Eukaryota</taxon>
        <taxon>Fungi</taxon>
        <taxon>Dikarya</taxon>
        <taxon>Ascomycota</taxon>
        <taxon>Pezizomycotina</taxon>
        <taxon>Dothideomycetes</taxon>
        <taxon>Pleosporomycetidae</taxon>
        <taxon>Pleosporales</taxon>
        <taxon>Lindgomycetaceae</taxon>
        <taxon>Lindgomyces</taxon>
    </lineage>
</organism>
<name>A0ACB6QJE6_9PLEO</name>
<comment type="caution">
    <text evidence="1">The sequence shown here is derived from an EMBL/GenBank/DDBJ whole genome shotgun (WGS) entry which is preliminary data.</text>
</comment>
<proteinExistence type="predicted"/>
<keyword evidence="2" id="KW-1185">Reference proteome</keyword>
<gene>
    <name evidence="1" type="ORF">BDR25DRAFT_305609</name>
</gene>
<protein>
    <submittedName>
        <fullName evidence="1">Aldehyde dehydrogenase-like protein</fullName>
    </submittedName>
</protein>
<dbReference type="EMBL" id="MU003521">
    <property type="protein sequence ID" value="KAF2467144.1"/>
    <property type="molecule type" value="Genomic_DNA"/>
</dbReference>
<accession>A0ACB6QJE6</accession>
<reference evidence="1" key="1">
    <citation type="journal article" date="2020" name="Stud. Mycol.">
        <title>101 Dothideomycetes genomes: a test case for predicting lifestyles and emergence of pathogens.</title>
        <authorList>
            <person name="Haridas S."/>
            <person name="Albert R."/>
            <person name="Binder M."/>
            <person name="Bloem J."/>
            <person name="Labutti K."/>
            <person name="Salamov A."/>
            <person name="Andreopoulos B."/>
            <person name="Baker S."/>
            <person name="Barry K."/>
            <person name="Bills G."/>
            <person name="Bluhm B."/>
            <person name="Cannon C."/>
            <person name="Castanera R."/>
            <person name="Culley D."/>
            <person name="Daum C."/>
            <person name="Ezra D."/>
            <person name="Gonzalez J."/>
            <person name="Henrissat B."/>
            <person name="Kuo A."/>
            <person name="Liang C."/>
            <person name="Lipzen A."/>
            <person name="Lutzoni F."/>
            <person name="Magnuson J."/>
            <person name="Mondo S."/>
            <person name="Nolan M."/>
            <person name="Ohm R."/>
            <person name="Pangilinan J."/>
            <person name="Park H.-J."/>
            <person name="Ramirez L."/>
            <person name="Alfaro M."/>
            <person name="Sun H."/>
            <person name="Tritt A."/>
            <person name="Yoshinaga Y."/>
            <person name="Zwiers L.-H."/>
            <person name="Turgeon B."/>
            <person name="Goodwin S."/>
            <person name="Spatafora J."/>
            <person name="Crous P."/>
            <person name="Grigoriev I."/>
        </authorList>
    </citation>
    <scope>NUCLEOTIDE SEQUENCE</scope>
    <source>
        <strain evidence="1">ATCC 200398</strain>
    </source>
</reference>
<dbReference type="Proteomes" id="UP000799755">
    <property type="component" value="Unassembled WGS sequence"/>
</dbReference>
<evidence type="ECO:0000313" key="2">
    <source>
        <dbReference type="Proteomes" id="UP000799755"/>
    </source>
</evidence>
<sequence length="501" mass="54457">MSDLFVELTAPNGRKYTQPRGLFINNEFIQSKSGETITSINPSDESEITSVYAAGPEDVDIAVAAARKAFKDPSWRDMDTTARGDVMYKFAELIEQHKETLATIETWDNGKPYSVALNEDLPEVTGTIKYYAGYANKIHGQVIDTSPAKLAYTIREPLGVCAQIIPWNYPLAMAAWKLGPALCTGNTVVLKAAEQTPLSILYLATLVKEAGFPPGVINILNGEGRKAGAAMAMHLDIDKIAFTGSTATGKEIMKMAAVNMKNITLETGGKSPLLVFDDADLDQAVKWSHIGIMHNQGQVCTATSRILVQEGVYEQFVKGFKEYVAQASIVGDPFKDDTFQGPQVTKTQFERVLSYIESAKSEGATLEAGGEVFKDVGGKGFFISPTIFTNVKDTMKVYREEVFGPFVVISSFKTEEEAIERANDTTYGLGAAVFTQNIAKAHRVARLIEAGMVWINSSNDSDLRIPFGGVKQSGIGRELGEAGLEGYTNKKAVHVNLGTKL</sequence>